<sequence>MKAVLKINNHLSLRDAQASDIEDYLSVPFNEELLRMYGSGMNVETEKQKSGAKILISKIIENPYEWAIDYDDLFIGQARLTLDSTNNKAKFAIGIFNPDFWNKGIGTLVTQQILKYAFINLRLRKVYLRVLSYNYRAIQSYKNAGFIIEGSDREGSYINGNYETDLYMSILRDEFKSNIIDKEKH</sequence>
<dbReference type="Gene3D" id="3.40.630.30">
    <property type="match status" value="1"/>
</dbReference>
<name>A0A9X4R195_9STAP</name>
<dbReference type="PROSITE" id="PS51186">
    <property type="entry name" value="GNAT"/>
    <property type="match status" value="1"/>
</dbReference>
<evidence type="ECO:0000259" key="1">
    <source>
        <dbReference type="PROSITE" id="PS51186"/>
    </source>
</evidence>
<comment type="caution">
    <text evidence="2">The sequence shown here is derived from an EMBL/GenBank/DDBJ whole genome shotgun (WGS) entry which is preliminary data.</text>
</comment>
<reference evidence="2" key="1">
    <citation type="submission" date="2022-05" db="EMBL/GenBank/DDBJ databases">
        <title>Comparative genomics of Staphylococcus equorum isolates.</title>
        <authorList>
            <person name="Luelf R.H."/>
        </authorList>
    </citation>
    <scope>NUCLEOTIDE SEQUENCE</scope>
    <source>
        <strain evidence="2">TMW 2.2343</strain>
    </source>
</reference>
<dbReference type="AlphaFoldDB" id="A0A9X4R195"/>
<dbReference type="SUPFAM" id="SSF55729">
    <property type="entry name" value="Acyl-CoA N-acyltransferases (Nat)"/>
    <property type="match status" value="1"/>
</dbReference>
<evidence type="ECO:0000313" key="2">
    <source>
        <dbReference type="EMBL" id="MDG0858659.1"/>
    </source>
</evidence>
<dbReference type="GO" id="GO:0016747">
    <property type="term" value="F:acyltransferase activity, transferring groups other than amino-acyl groups"/>
    <property type="evidence" value="ECO:0007669"/>
    <property type="project" value="InterPro"/>
</dbReference>
<gene>
    <name evidence="2" type="ORF">M4L21_04885</name>
</gene>
<dbReference type="Proteomes" id="UP001152302">
    <property type="component" value="Unassembled WGS sequence"/>
</dbReference>
<protein>
    <submittedName>
        <fullName evidence="2">GNAT family N-acetyltransferase</fullName>
    </submittedName>
</protein>
<dbReference type="Pfam" id="PF13302">
    <property type="entry name" value="Acetyltransf_3"/>
    <property type="match status" value="1"/>
</dbReference>
<dbReference type="InterPro" id="IPR016181">
    <property type="entry name" value="Acyl_CoA_acyltransferase"/>
</dbReference>
<dbReference type="InterPro" id="IPR000182">
    <property type="entry name" value="GNAT_dom"/>
</dbReference>
<organism evidence="2 3">
    <name type="scientific">Staphylococcus equorum</name>
    <dbReference type="NCBI Taxonomy" id="246432"/>
    <lineage>
        <taxon>Bacteria</taxon>
        <taxon>Bacillati</taxon>
        <taxon>Bacillota</taxon>
        <taxon>Bacilli</taxon>
        <taxon>Bacillales</taxon>
        <taxon>Staphylococcaceae</taxon>
        <taxon>Staphylococcus</taxon>
    </lineage>
</organism>
<dbReference type="RefSeq" id="WP_277581547.1">
    <property type="nucleotide sequence ID" value="NZ_JAMBPV010000005.1"/>
</dbReference>
<feature type="domain" description="N-acetyltransferase" evidence="1">
    <location>
        <begin position="11"/>
        <end position="173"/>
    </location>
</feature>
<accession>A0A9X4R195</accession>
<proteinExistence type="predicted"/>
<dbReference type="PANTHER" id="PTHR43415:SF3">
    <property type="entry name" value="GNAT-FAMILY ACETYLTRANSFERASE"/>
    <property type="match status" value="1"/>
</dbReference>
<dbReference type="EMBL" id="JAMBPX010000003">
    <property type="protein sequence ID" value="MDG0858659.1"/>
    <property type="molecule type" value="Genomic_DNA"/>
</dbReference>
<evidence type="ECO:0000313" key="3">
    <source>
        <dbReference type="Proteomes" id="UP001152302"/>
    </source>
</evidence>
<dbReference type="PANTHER" id="PTHR43415">
    <property type="entry name" value="SPERMIDINE N(1)-ACETYLTRANSFERASE"/>
    <property type="match status" value="1"/>
</dbReference>